<keyword evidence="2" id="KW-1185">Reference proteome</keyword>
<protein>
    <submittedName>
        <fullName evidence="1">Uncharacterized protein</fullName>
    </submittedName>
</protein>
<sequence>MRIVGWARLSPSPDLLRLSFTSKMSCSCPRCTILDHVSASATADMCSTPTAVRIPPDLVDARSCSTLYDDAVPPWDVGRSRGGTARRPPSFISSYSPTRSIWRVRVSRRRGRGGAGCMWGAGHRVRAQSRVDRAPMGHGRRVACFHFAGVALMGAGRGAGRGEEGRRRCISRATRTRLIRERARCWRWRRSFWIWTRHGTRDGRPARRGGGESWMWDVRGRVARLRLLPVPASALGPSLPQSQLEQWVGEACGGGCARTSGRRARM</sequence>
<accession>A0AAD7ALM2</accession>
<evidence type="ECO:0000313" key="2">
    <source>
        <dbReference type="Proteomes" id="UP001218218"/>
    </source>
</evidence>
<name>A0AAD7ALM2_9AGAR</name>
<evidence type="ECO:0000313" key="1">
    <source>
        <dbReference type="EMBL" id="KAJ7362440.1"/>
    </source>
</evidence>
<dbReference type="EMBL" id="JARIHO010000004">
    <property type="protein sequence ID" value="KAJ7362440.1"/>
    <property type="molecule type" value="Genomic_DNA"/>
</dbReference>
<reference evidence="1" key="1">
    <citation type="submission" date="2023-03" db="EMBL/GenBank/DDBJ databases">
        <title>Massive genome expansion in bonnet fungi (Mycena s.s.) driven by repeated elements and novel gene families across ecological guilds.</title>
        <authorList>
            <consortium name="Lawrence Berkeley National Laboratory"/>
            <person name="Harder C.B."/>
            <person name="Miyauchi S."/>
            <person name="Viragh M."/>
            <person name="Kuo A."/>
            <person name="Thoen E."/>
            <person name="Andreopoulos B."/>
            <person name="Lu D."/>
            <person name="Skrede I."/>
            <person name="Drula E."/>
            <person name="Henrissat B."/>
            <person name="Morin E."/>
            <person name="Kohler A."/>
            <person name="Barry K."/>
            <person name="LaButti K."/>
            <person name="Morin E."/>
            <person name="Salamov A."/>
            <person name="Lipzen A."/>
            <person name="Mereny Z."/>
            <person name="Hegedus B."/>
            <person name="Baldrian P."/>
            <person name="Stursova M."/>
            <person name="Weitz H."/>
            <person name="Taylor A."/>
            <person name="Grigoriev I.V."/>
            <person name="Nagy L.G."/>
            <person name="Martin F."/>
            <person name="Kauserud H."/>
        </authorList>
    </citation>
    <scope>NUCLEOTIDE SEQUENCE</scope>
    <source>
        <strain evidence="1">CBHHK002</strain>
    </source>
</reference>
<organism evidence="1 2">
    <name type="scientific">Mycena albidolilacea</name>
    <dbReference type="NCBI Taxonomy" id="1033008"/>
    <lineage>
        <taxon>Eukaryota</taxon>
        <taxon>Fungi</taxon>
        <taxon>Dikarya</taxon>
        <taxon>Basidiomycota</taxon>
        <taxon>Agaricomycotina</taxon>
        <taxon>Agaricomycetes</taxon>
        <taxon>Agaricomycetidae</taxon>
        <taxon>Agaricales</taxon>
        <taxon>Marasmiineae</taxon>
        <taxon>Mycenaceae</taxon>
        <taxon>Mycena</taxon>
    </lineage>
</organism>
<proteinExistence type="predicted"/>
<comment type="caution">
    <text evidence="1">The sequence shown here is derived from an EMBL/GenBank/DDBJ whole genome shotgun (WGS) entry which is preliminary data.</text>
</comment>
<gene>
    <name evidence="1" type="ORF">DFH08DRAFT_323155</name>
</gene>
<dbReference type="AlphaFoldDB" id="A0AAD7ALM2"/>
<dbReference type="Proteomes" id="UP001218218">
    <property type="component" value="Unassembled WGS sequence"/>
</dbReference>